<proteinExistence type="predicted"/>
<dbReference type="Proteomes" id="UP000249417">
    <property type="component" value="Unassembled WGS sequence"/>
</dbReference>
<protein>
    <submittedName>
        <fullName evidence="1">Uncharacterized protein</fullName>
    </submittedName>
</protein>
<gene>
    <name evidence="1" type="ORF">DI551_12170</name>
</gene>
<reference evidence="1 2" key="1">
    <citation type="submission" date="2017-08" db="EMBL/GenBank/DDBJ databases">
        <title>Infants hospitalized years apart are colonized by the same room-sourced microbial strains.</title>
        <authorList>
            <person name="Brooks B."/>
            <person name="Olm M.R."/>
            <person name="Firek B.A."/>
            <person name="Baker R."/>
            <person name="Thomas B.C."/>
            <person name="Morowitz M.J."/>
            <person name="Banfield J.F."/>
        </authorList>
    </citation>
    <scope>NUCLEOTIDE SEQUENCE [LARGE SCALE GENOMIC DNA]</scope>
    <source>
        <strain evidence="1">S2_005_002_R2_29</strain>
    </source>
</reference>
<evidence type="ECO:0000313" key="2">
    <source>
        <dbReference type="Proteomes" id="UP000249417"/>
    </source>
</evidence>
<dbReference type="EMBL" id="QFQB01000155">
    <property type="protein sequence ID" value="PZQ43441.1"/>
    <property type="molecule type" value="Genomic_DNA"/>
</dbReference>
<comment type="caution">
    <text evidence="1">The sequence shown here is derived from an EMBL/GenBank/DDBJ whole genome shotgun (WGS) entry which is preliminary data.</text>
</comment>
<accession>A0A2W5MQ15</accession>
<evidence type="ECO:0000313" key="1">
    <source>
        <dbReference type="EMBL" id="PZQ43441.1"/>
    </source>
</evidence>
<organism evidence="1 2">
    <name type="scientific">Micavibrio aeruginosavorus</name>
    <dbReference type="NCBI Taxonomy" id="349221"/>
    <lineage>
        <taxon>Bacteria</taxon>
        <taxon>Pseudomonadati</taxon>
        <taxon>Bdellovibrionota</taxon>
        <taxon>Bdellovibrionia</taxon>
        <taxon>Bdellovibrionales</taxon>
        <taxon>Pseudobdellovibrionaceae</taxon>
        <taxon>Micavibrio</taxon>
    </lineage>
</organism>
<sequence>MSKPTLPEIFYESGVHIVCKSALERIEHVHPGAKDIIFKEALRRVEQGSKRFLPHVIYKDAAPMPKRGIMYRLERLFNEYAREKQLPFADKLQFRRTREALRDFTKLDRTTLKALTENNVLDENRDTQARHHAACLRGAVWDFLRDHPATMDKIHFTVKERESLTVKLVQNNNTSYPPSDYRSAEM</sequence>
<name>A0A2W5MQ15_9BACT</name>
<dbReference type="AlphaFoldDB" id="A0A2W5MQ15"/>